<evidence type="ECO:0000313" key="2">
    <source>
        <dbReference type="Proteomes" id="UP000679352"/>
    </source>
</evidence>
<dbReference type="Proteomes" id="UP000679352">
    <property type="component" value="Chromosome"/>
</dbReference>
<proteinExistence type="predicted"/>
<protein>
    <submittedName>
        <fullName evidence="1">Uncharacterized protein</fullName>
    </submittedName>
</protein>
<reference evidence="1" key="1">
    <citation type="submission" date="2021-06" db="EMBL/GenBank/DDBJ databases">
        <title>Direct submission.</title>
        <authorList>
            <person name="Lee C.-S."/>
            <person name="Jin L."/>
        </authorList>
    </citation>
    <scope>NUCLEOTIDE SEQUENCE</scope>
    <source>
        <strain evidence="1">Con5</strain>
    </source>
</reference>
<dbReference type="AlphaFoldDB" id="A0A975P6E0"/>
<accession>A0A975P6E0</accession>
<evidence type="ECO:0000313" key="1">
    <source>
        <dbReference type="EMBL" id="QWK90494.1"/>
    </source>
</evidence>
<dbReference type="KEGG" id="gfu:KM031_00785"/>
<sequence length="57" mass="6491">MNMTWLLRMARWARNPPSPARVKLVLGVVAACLILAGIEWIWGWPEALTPNKIPRKP</sequence>
<organism evidence="1 2">
    <name type="scientific">Gemmobacter fulvus</name>
    <dbReference type="NCBI Taxonomy" id="2840474"/>
    <lineage>
        <taxon>Bacteria</taxon>
        <taxon>Pseudomonadati</taxon>
        <taxon>Pseudomonadota</taxon>
        <taxon>Alphaproteobacteria</taxon>
        <taxon>Rhodobacterales</taxon>
        <taxon>Paracoccaceae</taxon>
        <taxon>Gemmobacter</taxon>
    </lineage>
</organism>
<dbReference type="EMBL" id="CP076361">
    <property type="protein sequence ID" value="QWK90494.1"/>
    <property type="molecule type" value="Genomic_DNA"/>
</dbReference>
<dbReference type="RefSeq" id="WP_260692026.1">
    <property type="nucleotide sequence ID" value="NZ_CP076361.1"/>
</dbReference>
<name>A0A975P6E0_9RHOB</name>
<gene>
    <name evidence="1" type="ORF">KM031_00785</name>
</gene>
<keyword evidence="2" id="KW-1185">Reference proteome</keyword>